<dbReference type="InterPro" id="IPR051417">
    <property type="entry name" value="SDr/BOS_complex"/>
</dbReference>
<protein>
    <submittedName>
        <fullName evidence="8">Cna B-type domain-containing protein</fullName>
    </submittedName>
</protein>
<comment type="caution">
    <text evidence="8">The sequence shown here is derived from an EMBL/GenBank/DDBJ whole genome shotgun (WGS) entry which is preliminary data.</text>
</comment>
<feature type="compositionally biased region" description="Basic and acidic residues" evidence="4">
    <location>
        <begin position="788"/>
        <end position="809"/>
    </location>
</feature>
<dbReference type="AlphaFoldDB" id="A0A9D1TII7"/>
<gene>
    <name evidence="8" type="ORF">H9895_00030</name>
</gene>
<dbReference type="EMBL" id="DXHX01000002">
    <property type="protein sequence ID" value="HIV73449.1"/>
    <property type="molecule type" value="Genomic_DNA"/>
</dbReference>
<proteinExistence type="predicted"/>
<feature type="transmembrane region" description="Helical" evidence="5">
    <location>
        <begin position="832"/>
        <end position="852"/>
    </location>
</feature>
<keyword evidence="5" id="KW-1133">Transmembrane helix</keyword>
<keyword evidence="3" id="KW-0732">Signal</keyword>
<keyword evidence="2" id="KW-0964">Secreted</keyword>
<comment type="subcellular location">
    <subcellularLocation>
        <location evidence="1">Secreted</location>
    </subcellularLocation>
</comment>
<dbReference type="GO" id="GO:0005576">
    <property type="term" value="C:extracellular region"/>
    <property type="evidence" value="ECO:0007669"/>
    <property type="project" value="UniProtKB-SubCell"/>
</dbReference>
<evidence type="ECO:0000256" key="2">
    <source>
        <dbReference type="ARBA" id="ARBA00022525"/>
    </source>
</evidence>
<evidence type="ECO:0000313" key="9">
    <source>
        <dbReference type="Proteomes" id="UP000823937"/>
    </source>
</evidence>
<feature type="domain" description="CNA-B" evidence="6">
    <location>
        <begin position="201"/>
        <end position="283"/>
    </location>
</feature>
<feature type="domain" description="SD-repeat containing protein B" evidence="7">
    <location>
        <begin position="471"/>
        <end position="578"/>
    </location>
</feature>
<keyword evidence="5" id="KW-0812">Transmembrane</keyword>
<feature type="domain" description="CNA-B" evidence="6">
    <location>
        <begin position="112"/>
        <end position="194"/>
    </location>
</feature>
<feature type="domain" description="CNA-B" evidence="6">
    <location>
        <begin position="607"/>
        <end position="686"/>
    </location>
</feature>
<evidence type="ECO:0000256" key="3">
    <source>
        <dbReference type="ARBA" id="ARBA00022729"/>
    </source>
</evidence>
<dbReference type="CDD" id="cd00222">
    <property type="entry name" value="CollagenBindB"/>
    <property type="match status" value="7"/>
</dbReference>
<sequence>YQQTTSGTININNTRVGMTSLTGQKTWVDGNNAEKTRPALIEVQLLQNGEPFAKPQKVTGESNWTYEFTDLPAYDSEGVAFEYKVQEVAIDNYEATYNGNNITNTLVGETEVAVTKEWKGEAAESVDVQLLANGDVEETVTLTAAKDWTHIFANLSKYDENGVAIDYTVQEVAMDDYQSEVTGNVEKGFTITNTRTGKTEVSVEKVWQGSEEESATIKLLANGEEEDAVELTTENDWAHTFTDLEAFDKEGQPIVYTVEEVAIDGYNSVITGDAEEGFTVTNTRTGKTEISITKTWKDDGEEKSDRPDSITVNLLANDVVVSEHELTAENDWTLTIDELAKYDEVGEEIVYTITEHDVAGYESTIDGFDITNTRVDEKSITIEKAWDEKNAKYRPDSIEVELFRSIEGGDKESVGTYEVSAENDWSLTVDDLPAFNTDGKAYKYEIEEDDVAEYNSEVNGFHITNTQKTYAIGDYTWIDRNKDGIQDDNEEPLEGVTVELFDEDGEKVGETKTDENGRYIFDELPAGKYKVKFTLTEEQAKKYKFTKQNTGDDATNDSDANENGWTTDITLNENNVQLTKEYEDQEFHASEGIDPTWDAGVIELVDIAGTKTWKDDDSEDRPKTITVKLFANEKEVDAIEVEGPEWNFSFTGLDKYDKNGEEITYTIDEVAVDGYESNIEGFDITNVRTAETSVEVNKVWKGDDESSRPEVITVDLLQNGEVIETIDITAKDNWKYSFTALDAFDSDGVAYEYTVKEHDVDRYESSIKGTKNGFEITNTFIPEEVPNDSDKEDPTKPEKEDKDPSKSGQDEQEDEKGTPGVGGNLPNTATSIFTIGFIGALLLLSGVAIYLGRKRNKA</sequence>
<evidence type="ECO:0000256" key="1">
    <source>
        <dbReference type="ARBA" id="ARBA00004613"/>
    </source>
</evidence>
<dbReference type="SUPFAM" id="SSF49478">
    <property type="entry name" value="Cna protein B-type domain"/>
    <property type="match status" value="7"/>
</dbReference>
<keyword evidence="5" id="KW-0472">Membrane</keyword>
<dbReference type="NCBIfam" id="TIGR01167">
    <property type="entry name" value="LPXTG_anchor"/>
    <property type="match status" value="1"/>
</dbReference>
<accession>A0A9D1TII7</accession>
<feature type="non-terminal residue" evidence="8">
    <location>
        <position position="1"/>
    </location>
</feature>
<dbReference type="Gene3D" id="2.60.40.10">
    <property type="entry name" value="Immunoglobulins"/>
    <property type="match status" value="1"/>
</dbReference>
<dbReference type="PANTHER" id="PTHR23303">
    <property type="entry name" value="CARBOXYPEPTIDASE REGULATORY REGION-CONTAINING"/>
    <property type="match status" value="1"/>
</dbReference>
<dbReference type="InterPro" id="IPR013783">
    <property type="entry name" value="Ig-like_fold"/>
</dbReference>
<dbReference type="Pfam" id="PF05738">
    <property type="entry name" value="Cna_B"/>
    <property type="match status" value="7"/>
</dbReference>
<feature type="region of interest" description="Disordered" evidence="4">
    <location>
        <begin position="778"/>
        <end position="825"/>
    </location>
</feature>
<evidence type="ECO:0000256" key="5">
    <source>
        <dbReference type="SAM" id="Phobius"/>
    </source>
</evidence>
<dbReference type="Gene3D" id="2.60.40.1140">
    <property type="entry name" value="Collagen-binding surface protein Cna, B-type domain"/>
    <property type="match status" value="7"/>
</dbReference>
<dbReference type="InterPro" id="IPR033764">
    <property type="entry name" value="Sdr_B"/>
</dbReference>
<feature type="domain" description="CNA-B" evidence="6">
    <location>
        <begin position="380"/>
        <end position="466"/>
    </location>
</feature>
<dbReference type="InterPro" id="IPR008454">
    <property type="entry name" value="Collagen-bd_Cna-like_B-typ_dom"/>
</dbReference>
<dbReference type="Pfam" id="PF17210">
    <property type="entry name" value="SdrD_B"/>
    <property type="match status" value="1"/>
</dbReference>
<reference evidence="8" key="1">
    <citation type="journal article" date="2021" name="PeerJ">
        <title>Extensive microbial diversity within the chicken gut microbiome revealed by metagenomics and culture.</title>
        <authorList>
            <person name="Gilroy R."/>
            <person name="Ravi A."/>
            <person name="Getino M."/>
            <person name="Pursley I."/>
            <person name="Horton D.L."/>
            <person name="Alikhan N.F."/>
            <person name="Baker D."/>
            <person name="Gharbi K."/>
            <person name="Hall N."/>
            <person name="Watson M."/>
            <person name="Adriaenssens E.M."/>
            <person name="Foster-Nyarko E."/>
            <person name="Jarju S."/>
            <person name="Secka A."/>
            <person name="Antonio M."/>
            <person name="Oren A."/>
            <person name="Chaudhuri R.R."/>
            <person name="La Ragione R."/>
            <person name="Hildebrand F."/>
            <person name="Pallen M.J."/>
        </authorList>
    </citation>
    <scope>NUCLEOTIDE SEQUENCE</scope>
    <source>
        <strain evidence="8">CHK169-2315</strain>
    </source>
</reference>
<feature type="domain" description="CNA-B" evidence="6">
    <location>
        <begin position="290"/>
        <end position="373"/>
    </location>
</feature>
<feature type="domain" description="CNA-B" evidence="6">
    <location>
        <begin position="694"/>
        <end position="779"/>
    </location>
</feature>
<feature type="domain" description="CNA-B" evidence="6">
    <location>
        <begin position="22"/>
        <end position="105"/>
    </location>
</feature>
<dbReference type="Proteomes" id="UP000823937">
    <property type="component" value="Unassembled WGS sequence"/>
</dbReference>
<evidence type="ECO:0000256" key="4">
    <source>
        <dbReference type="SAM" id="MobiDB-lite"/>
    </source>
</evidence>
<evidence type="ECO:0000259" key="6">
    <source>
        <dbReference type="Pfam" id="PF05738"/>
    </source>
</evidence>
<reference evidence="8" key="2">
    <citation type="submission" date="2021-04" db="EMBL/GenBank/DDBJ databases">
        <authorList>
            <person name="Gilroy R."/>
        </authorList>
    </citation>
    <scope>NUCLEOTIDE SEQUENCE</scope>
    <source>
        <strain evidence="8">CHK169-2315</strain>
    </source>
</reference>
<evidence type="ECO:0000259" key="7">
    <source>
        <dbReference type="Pfam" id="PF17210"/>
    </source>
</evidence>
<organism evidence="8 9">
    <name type="scientific">Candidatus Pseudogracilibacillus intestinigallinarum</name>
    <dbReference type="NCBI Taxonomy" id="2838742"/>
    <lineage>
        <taxon>Bacteria</taxon>
        <taxon>Bacillati</taxon>
        <taxon>Bacillota</taxon>
        <taxon>Bacilli</taxon>
        <taxon>Bacillales</taxon>
        <taxon>Bacillaceae</taxon>
        <taxon>Pseudogracilibacillus</taxon>
    </lineage>
</organism>
<dbReference type="SUPFAM" id="SSF117074">
    <property type="entry name" value="Hypothetical protein PA1324"/>
    <property type="match status" value="1"/>
</dbReference>
<evidence type="ECO:0000313" key="8">
    <source>
        <dbReference type="EMBL" id="HIV73449.1"/>
    </source>
</evidence>
<name>A0A9D1TII7_9BACI</name>